<name>A0A3G5AGW5_9VIRU</name>
<evidence type="ECO:0000313" key="1">
    <source>
        <dbReference type="EMBL" id="AYV85113.1"/>
    </source>
</evidence>
<sequence length="166" mass="20264">MEDNNQKPEDVDELSELRELQDLLDKKKLIEENIEENKEQSTEDLNNNLNIFTTWMKKNYADKYLYKSFVDNFHAEYRSQLFENVYDFFKNESFVTDEILFYWKLIIICLIKNHKKFKLCLDDLVLDMDSKETNLRLVKDKHIFKCFIDKEQICFFKENSNDYYVS</sequence>
<gene>
    <name evidence="1" type="ORF">Satyrvirus4_10</name>
</gene>
<proteinExistence type="predicted"/>
<accession>A0A3G5AGW5</accession>
<dbReference type="EMBL" id="MK072440">
    <property type="protein sequence ID" value="AYV85113.1"/>
    <property type="molecule type" value="Genomic_DNA"/>
</dbReference>
<protein>
    <submittedName>
        <fullName evidence="1">Uncharacterized protein</fullName>
    </submittedName>
</protein>
<reference evidence="1" key="1">
    <citation type="submission" date="2018-10" db="EMBL/GenBank/DDBJ databases">
        <title>Hidden diversity of soil giant viruses.</title>
        <authorList>
            <person name="Schulz F."/>
            <person name="Alteio L."/>
            <person name="Goudeau D."/>
            <person name="Ryan E.M."/>
            <person name="Malmstrom R.R."/>
            <person name="Blanchard J."/>
            <person name="Woyke T."/>
        </authorList>
    </citation>
    <scope>NUCLEOTIDE SEQUENCE</scope>
    <source>
        <strain evidence="1">SAV1</strain>
    </source>
</reference>
<organism evidence="1">
    <name type="scientific">Satyrvirus sp</name>
    <dbReference type="NCBI Taxonomy" id="2487771"/>
    <lineage>
        <taxon>Viruses</taxon>
        <taxon>Varidnaviria</taxon>
        <taxon>Bamfordvirae</taxon>
        <taxon>Nucleocytoviricota</taxon>
        <taxon>Megaviricetes</taxon>
        <taxon>Imitervirales</taxon>
        <taxon>Mimiviridae</taxon>
        <taxon>Megamimivirinae</taxon>
    </lineage>
</organism>